<evidence type="ECO:0000313" key="10">
    <source>
        <dbReference type="EMBL" id="RJX42666.1"/>
    </source>
</evidence>
<evidence type="ECO:0000256" key="8">
    <source>
        <dbReference type="ARBA" id="ARBA00022801"/>
    </source>
</evidence>
<evidence type="ECO:0000256" key="5">
    <source>
        <dbReference type="ARBA" id="ARBA00022438"/>
    </source>
</evidence>
<dbReference type="OrthoDB" id="145069at2157"/>
<dbReference type="RefSeq" id="WP_120102918.1">
    <property type="nucleotide sequence ID" value="NZ_QKNY01000013.1"/>
</dbReference>
<protein>
    <submittedName>
        <fullName evidence="10">Aminopeptidase</fullName>
    </submittedName>
</protein>
<dbReference type="GO" id="GO:0006508">
    <property type="term" value="P:proteolysis"/>
    <property type="evidence" value="ECO:0007669"/>
    <property type="project" value="UniProtKB-KW"/>
</dbReference>
<proteinExistence type="inferred from homology"/>
<dbReference type="GO" id="GO:0046872">
    <property type="term" value="F:metal ion binding"/>
    <property type="evidence" value="ECO:0007669"/>
    <property type="project" value="UniProtKB-KW"/>
</dbReference>
<evidence type="ECO:0000313" key="11">
    <source>
        <dbReference type="Proteomes" id="UP000276588"/>
    </source>
</evidence>
<dbReference type="AlphaFoldDB" id="A0A3A6Q687"/>
<sequence>MDDRIHDHAAVLVDWSARIDPGDNVVVSVAEGAHELGVAVAEAVGERGGNLLAISDSAELSRAYLQGRAAGDTDFDDAPGHERAMLEATDVYLRLGGGRNTAATADVPPETRQAARRAQSEVREARLATDWVSTVHPTRSLAQQAGMSFEAYQDFVYDAVLRDWESLAEEMAQLKTILDEGATVHIETPTTDLRLSIENRTAVNSTASVADDSHNLPSGEVFTAPADANGTITFDLPRTVDGTRLESVEFTIEDNEVVDYAADQGEATLGELLETDEGASRFGELGIGMNRGIDRITDRILFDEKMAETVHLAIGRAYDACLPDGETGNGSAIHVDLLADMRTDSRLSVDGEVIQRNGIFRWEDGFTEEATD</sequence>
<dbReference type="InterPro" id="IPR035097">
    <property type="entry name" value="M29_N-terminal"/>
</dbReference>
<dbReference type="PANTHER" id="PTHR34448:SF1">
    <property type="entry name" value="BLL6088 PROTEIN"/>
    <property type="match status" value="1"/>
</dbReference>
<evidence type="ECO:0000256" key="9">
    <source>
        <dbReference type="ARBA" id="ARBA00023049"/>
    </source>
</evidence>
<keyword evidence="9" id="KW-0482">Metalloprotease</keyword>
<dbReference type="PANTHER" id="PTHR34448">
    <property type="entry name" value="AMINOPEPTIDASE"/>
    <property type="match status" value="1"/>
</dbReference>
<name>A0A3A6Q687_9EURY</name>
<evidence type="ECO:0000256" key="2">
    <source>
        <dbReference type="ARBA" id="ARBA00001946"/>
    </source>
</evidence>
<comment type="cofactor">
    <cofactor evidence="3">
        <name>Zn(2+)</name>
        <dbReference type="ChEBI" id="CHEBI:29105"/>
    </cofactor>
</comment>
<evidence type="ECO:0000256" key="3">
    <source>
        <dbReference type="ARBA" id="ARBA00001947"/>
    </source>
</evidence>
<keyword evidence="6" id="KW-0645">Protease</keyword>
<dbReference type="Gene3D" id="3.40.1830.10">
    <property type="entry name" value="Thermophilic metalloprotease (M29)"/>
    <property type="match status" value="1"/>
</dbReference>
<keyword evidence="8" id="KW-0378">Hydrolase</keyword>
<keyword evidence="7" id="KW-0479">Metal-binding</keyword>
<comment type="similarity">
    <text evidence="4">Belongs to the peptidase M29 family.</text>
</comment>
<comment type="cofactor">
    <cofactor evidence="1">
        <name>Co(2+)</name>
        <dbReference type="ChEBI" id="CHEBI:48828"/>
    </cofactor>
</comment>
<dbReference type="Proteomes" id="UP000276588">
    <property type="component" value="Unassembled WGS sequence"/>
</dbReference>
<dbReference type="SUPFAM" id="SSF144052">
    <property type="entry name" value="Thermophilic metalloprotease-like"/>
    <property type="match status" value="1"/>
</dbReference>
<keyword evidence="5 10" id="KW-0031">Aminopeptidase</keyword>
<dbReference type="GO" id="GO:0008237">
    <property type="term" value="F:metallopeptidase activity"/>
    <property type="evidence" value="ECO:0007669"/>
    <property type="project" value="UniProtKB-KW"/>
</dbReference>
<evidence type="ECO:0000256" key="6">
    <source>
        <dbReference type="ARBA" id="ARBA00022670"/>
    </source>
</evidence>
<reference evidence="10 11" key="1">
    <citation type="submission" date="2018-06" db="EMBL/GenBank/DDBJ databases">
        <title>Halonotius sp. F13-13 a new haloarchaeeon isolated from a solar saltern from Isla Cristina, Huelva, Spain.</title>
        <authorList>
            <person name="Duran-Viseras A."/>
            <person name="Sanchez-Porro C."/>
            <person name="Ventosa A."/>
        </authorList>
    </citation>
    <scope>NUCLEOTIDE SEQUENCE [LARGE SCALE GENOMIC DNA]</scope>
    <source>
        <strain evidence="10 11">F13-13</strain>
    </source>
</reference>
<dbReference type="EMBL" id="QKNY01000013">
    <property type="protein sequence ID" value="RJX42666.1"/>
    <property type="molecule type" value="Genomic_DNA"/>
</dbReference>
<comment type="caution">
    <text evidence="10">The sequence shown here is derived from an EMBL/GenBank/DDBJ whole genome shotgun (WGS) entry which is preliminary data.</text>
</comment>
<comment type="cofactor">
    <cofactor evidence="2">
        <name>Mg(2+)</name>
        <dbReference type="ChEBI" id="CHEBI:18420"/>
    </cofactor>
</comment>
<evidence type="ECO:0000256" key="7">
    <source>
        <dbReference type="ARBA" id="ARBA00022723"/>
    </source>
</evidence>
<dbReference type="InterPro" id="IPR000787">
    <property type="entry name" value="Peptidase_M29"/>
</dbReference>
<evidence type="ECO:0000256" key="4">
    <source>
        <dbReference type="ARBA" id="ARBA00008236"/>
    </source>
</evidence>
<gene>
    <name evidence="10" type="ORF">DM826_08180</name>
</gene>
<dbReference type="InterPro" id="IPR052170">
    <property type="entry name" value="M29_Exopeptidase"/>
</dbReference>
<evidence type="ECO:0000256" key="1">
    <source>
        <dbReference type="ARBA" id="ARBA00001941"/>
    </source>
</evidence>
<organism evidence="10 11">
    <name type="scientific">Halonotius aquaticus</name>
    <dbReference type="NCBI Taxonomy" id="2216978"/>
    <lineage>
        <taxon>Archaea</taxon>
        <taxon>Methanobacteriati</taxon>
        <taxon>Methanobacteriota</taxon>
        <taxon>Stenosarchaea group</taxon>
        <taxon>Halobacteria</taxon>
        <taxon>Halobacteriales</taxon>
        <taxon>Haloferacaceae</taxon>
        <taxon>Halonotius</taxon>
    </lineage>
</organism>
<dbReference type="Pfam" id="PF02073">
    <property type="entry name" value="Peptidase_M29"/>
    <property type="match status" value="1"/>
</dbReference>
<accession>A0A3A6Q687</accession>
<keyword evidence="11" id="KW-1185">Reference proteome</keyword>
<dbReference type="GO" id="GO:0004177">
    <property type="term" value="F:aminopeptidase activity"/>
    <property type="evidence" value="ECO:0007669"/>
    <property type="project" value="UniProtKB-KW"/>
</dbReference>